<evidence type="ECO:0000313" key="3">
    <source>
        <dbReference type="EMBL" id="EKO35541.1"/>
    </source>
</evidence>
<dbReference type="RefSeq" id="WP_004484320.1">
    <property type="nucleotide sequence ID" value="NZ_AHON02000013.1"/>
</dbReference>
<proteinExistence type="predicted"/>
<feature type="transmembrane region" description="Helical" evidence="2">
    <location>
        <begin position="116"/>
        <end position="142"/>
    </location>
</feature>
<reference evidence="3" key="1">
    <citation type="submission" date="2012-10" db="EMBL/GenBank/DDBJ databases">
        <authorList>
            <person name="Harkins D.M."/>
            <person name="Durkin A.S."/>
            <person name="Brinkac L.M."/>
            <person name="Haft D.H."/>
            <person name="Selengut J.D."/>
            <person name="Sanka R."/>
            <person name="DePew J."/>
            <person name="Purushe J."/>
            <person name="Matthias M.A."/>
            <person name="Vinetz J.M."/>
            <person name="Sutton G.G."/>
            <person name="Nierman W.C."/>
            <person name="Fouts D.E."/>
        </authorList>
    </citation>
    <scope>NUCLEOTIDE SEQUENCE [LARGE SCALE GENOMIC DNA]</scope>
    <source>
        <strain evidence="3">MOR084</strain>
    </source>
</reference>
<keyword evidence="2" id="KW-0812">Transmembrane</keyword>
<dbReference type="AlphaFoldDB" id="A0A0E2BJM5"/>
<sequence>MNSKKDVTRTIILGTIIYLFLLSFIKCESLQTFPQNVKEESKQINKTKKALEQNKPGSKERAISELDRCDTNNRENARIISKLSEELYSCRSESDKKDKKIASLSLEAGEASGIKFVYYGLIILIILFIITTIVLTVAILALRKNKIPLLSGILTKSNSLEVINQ</sequence>
<accession>A0A0E2BJM5</accession>
<name>A0A0E2BJM5_9LEPT</name>
<feature type="transmembrane region" description="Helical" evidence="2">
    <location>
        <begin position="7"/>
        <end position="25"/>
    </location>
</feature>
<keyword evidence="2" id="KW-1133">Transmembrane helix</keyword>
<gene>
    <name evidence="3" type="ORF">LEP1GSC179_1203</name>
</gene>
<evidence type="ECO:0000256" key="1">
    <source>
        <dbReference type="SAM" id="MobiDB-lite"/>
    </source>
</evidence>
<dbReference type="EMBL" id="AHON02000013">
    <property type="protein sequence ID" value="EKO35541.1"/>
    <property type="molecule type" value="Genomic_DNA"/>
</dbReference>
<evidence type="ECO:0000313" key="4">
    <source>
        <dbReference type="Proteomes" id="UP000006329"/>
    </source>
</evidence>
<keyword evidence="4" id="KW-1185">Reference proteome</keyword>
<comment type="caution">
    <text evidence="3">The sequence shown here is derived from an EMBL/GenBank/DDBJ whole genome shotgun (WGS) entry which is preliminary data.</text>
</comment>
<protein>
    <submittedName>
        <fullName evidence="3">Uncharacterized protein</fullName>
    </submittedName>
</protein>
<evidence type="ECO:0000256" key="2">
    <source>
        <dbReference type="SAM" id="Phobius"/>
    </source>
</evidence>
<feature type="region of interest" description="Disordered" evidence="1">
    <location>
        <begin position="44"/>
        <end position="64"/>
    </location>
</feature>
<organism evidence="3 4">
    <name type="scientific">Leptospira santarosai str. MOR084</name>
    <dbReference type="NCBI Taxonomy" id="1049984"/>
    <lineage>
        <taxon>Bacteria</taxon>
        <taxon>Pseudomonadati</taxon>
        <taxon>Spirochaetota</taxon>
        <taxon>Spirochaetia</taxon>
        <taxon>Leptospirales</taxon>
        <taxon>Leptospiraceae</taxon>
        <taxon>Leptospira</taxon>
    </lineage>
</organism>
<dbReference type="Proteomes" id="UP000006329">
    <property type="component" value="Unassembled WGS sequence"/>
</dbReference>
<keyword evidence="2" id="KW-0472">Membrane</keyword>